<feature type="transmembrane region" description="Helical" evidence="5">
    <location>
        <begin position="171"/>
        <end position="195"/>
    </location>
</feature>
<dbReference type="Proteomes" id="UP000024635">
    <property type="component" value="Unassembled WGS sequence"/>
</dbReference>
<feature type="domain" description="G-protein coupled receptors family 1 profile" evidence="6">
    <location>
        <begin position="29"/>
        <end position="224"/>
    </location>
</feature>
<keyword evidence="8" id="KW-1185">Reference proteome</keyword>
<dbReference type="AlphaFoldDB" id="A0A016SNZ7"/>
<dbReference type="Pfam" id="PF10328">
    <property type="entry name" value="7TM_GPCR_Srx"/>
    <property type="match status" value="1"/>
</dbReference>
<accession>A0A016SNZ7</accession>
<keyword evidence="3 5" id="KW-1133">Transmembrane helix</keyword>
<feature type="transmembrane region" description="Helical" evidence="5">
    <location>
        <begin position="133"/>
        <end position="150"/>
    </location>
</feature>
<organism evidence="7 8">
    <name type="scientific">Ancylostoma ceylanicum</name>
    <dbReference type="NCBI Taxonomy" id="53326"/>
    <lineage>
        <taxon>Eukaryota</taxon>
        <taxon>Metazoa</taxon>
        <taxon>Ecdysozoa</taxon>
        <taxon>Nematoda</taxon>
        <taxon>Chromadorea</taxon>
        <taxon>Rhabditida</taxon>
        <taxon>Rhabditina</taxon>
        <taxon>Rhabditomorpha</taxon>
        <taxon>Strongyloidea</taxon>
        <taxon>Ancylostomatidae</taxon>
        <taxon>Ancylostomatinae</taxon>
        <taxon>Ancylostoma</taxon>
    </lineage>
</organism>
<name>A0A016SNZ7_9BILA</name>
<evidence type="ECO:0000313" key="7">
    <source>
        <dbReference type="EMBL" id="EYB92091.1"/>
    </source>
</evidence>
<dbReference type="Gene3D" id="1.20.1070.10">
    <property type="entry name" value="Rhodopsin 7-helix transmembrane proteins"/>
    <property type="match status" value="1"/>
</dbReference>
<gene>
    <name evidence="7" type="primary">Acey_s0198.g1629</name>
    <name evidence="7" type="ORF">Y032_0198g1629</name>
</gene>
<dbReference type="OrthoDB" id="5868068at2759"/>
<protein>
    <recommendedName>
        <fullName evidence="6">G-protein coupled receptors family 1 profile domain-containing protein</fullName>
    </recommendedName>
</protein>
<evidence type="ECO:0000256" key="2">
    <source>
        <dbReference type="ARBA" id="ARBA00022692"/>
    </source>
</evidence>
<keyword evidence="2 5" id="KW-0812">Transmembrane</keyword>
<feature type="transmembrane region" description="Helical" evidence="5">
    <location>
        <begin position="207"/>
        <end position="227"/>
    </location>
</feature>
<comment type="caution">
    <text evidence="7">The sequence shown here is derived from an EMBL/GenBank/DDBJ whole genome shotgun (WGS) entry which is preliminary data.</text>
</comment>
<reference evidence="8" key="1">
    <citation type="journal article" date="2015" name="Nat. Genet.">
        <title>The genome and transcriptome of the zoonotic hookworm Ancylostoma ceylanicum identify infection-specific gene families.</title>
        <authorList>
            <person name="Schwarz E.M."/>
            <person name="Hu Y."/>
            <person name="Antoshechkin I."/>
            <person name="Miller M.M."/>
            <person name="Sternberg P.W."/>
            <person name="Aroian R.V."/>
        </authorList>
    </citation>
    <scope>NUCLEOTIDE SEQUENCE</scope>
    <source>
        <strain evidence="8">HY135</strain>
    </source>
</reference>
<dbReference type="PROSITE" id="PS50262">
    <property type="entry name" value="G_PROTEIN_RECEP_F1_2"/>
    <property type="match status" value="1"/>
</dbReference>
<keyword evidence="4 5" id="KW-0472">Membrane</keyword>
<dbReference type="InterPro" id="IPR017452">
    <property type="entry name" value="GPCR_Rhodpsn_7TM"/>
</dbReference>
<feature type="transmembrane region" description="Helical" evidence="5">
    <location>
        <begin position="12"/>
        <end position="34"/>
    </location>
</feature>
<evidence type="ECO:0000256" key="4">
    <source>
        <dbReference type="ARBA" id="ARBA00023136"/>
    </source>
</evidence>
<evidence type="ECO:0000256" key="3">
    <source>
        <dbReference type="ARBA" id="ARBA00022989"/>
    </source>
</evidence>
<dbReference type="PANTHER" id="PTHR22718">
    <property type="entry name" value="SERPENTINE RECEPTOR, CLASS X"/>
    <property type="match status" value="1"/>
</dbReference>
<comment type="subcellular location">
    <subcellularLocation>
        <location evidence="1">Membrane</location>
    </subcellularLocation>
</comment>
<evidence type="ECO:0000256" key="5">
    <source>
        <dbReference type="SAM" id="Phobius"/>
    </source>
</evidence>
<dbReference type="GO" id="GO:0016020">
    <property type="term" value="C:membrane"/>
    <property type="evidence" value="ECO:0007669"/>
    <property type="project" value="UniProtKB-SubCell"/>
</dbReference>
<dbReference type="InterPro" id="IPR019430">
    <property type="entry name" value="7TM_GPCR_serpentine_rcpt_Srx"/>
</dbReference>
<evidence type="ECO:0000259" key="6">
    <source>
        <dbReference type="PROSITE" id="PS50262"/>
    </source>
</evidence>
<evidence type="ECO:0000313" key="8">
    <source>
        <dbReference type="Proteomes" id="UP000024635"/>
    </source>
</evidence>
<dbReference type="SUPFAM" id="SSF81321">
    <property type="entry name" value="Family A G protein-coupled receptor-like"/>
    <property type="match status" value="1"/>
</dbReference>
<evidence type="ECO:0000256" key="1">
    <source>
        <dbReference type="ARBA" id="ARBA00004370"/>
    </source>
</evidence>
<feature type="transmembrane region" description="Helical" evidence="5">
    <location>
        <begin position="54"/>
        <end position="74"/>
    </location>
</feature>
<proteinExistence type="predicted"/>
<dbReference type="EMBL" id="JARK01001534">
    <property type="protein sequence ID" value="EYB92091.1"/>
    <property type="molecule type" value="Genomic_DNA"/>
</dbReference>
<dbReference type="PANTHER" id="PTHR22718:SF25">
    <property type="entry name" value="G-PROTEIN COUPLED RECEPTORS FAMILY 1 PROFILE DOMAIN-CONTAINING PROTEIN"/>
    <property type="match status" value="1"/>
</dbReference>
<sequence>MGDSIPLYYGPLFFEGIAFNGMFILSFFLTTNRFLLFIFPNLHARIFTTRGTKVMSLLVWIYIFLFIALSNVFGCTKQFSKEYFYFWYNCSNRVPGKFHYNDWVRRNLLEYFCMVSPLFSTIYTFQFMNIQSYAIPSAMVLMYAVIYVKLKLSPYGSMKNDVSRVKQEVKYLIQTVLICFLIAVEVAAFITLPFLNASGYLQFYLNILLNLLIIINNLVTPIVLFSFNWEIRSYLKQALCTHRGPTDQSTSLSVIRVKNSRN</sequence>